<dbReference type="PROSITE" id="PS50880">
    <property type="entry name" value="TOPRIM"/>
    <property type="match status" value="1"/>
</dbReference>
<evidence type="ECO:0000256" key="2">
    <source>
        <dbReference type="ARBA" id="ARBA00022801"/>
    </source>
</evidence>
<accession>A0ABU4N8P6</accession>
<evidence type="ECO:0000313" key="6">
    <source>
        <dbReference type="EMBL" id="MDX3698427.1"/>
    </source>
</evidence>
<gene>
    <name evidence="6" type="ORF">PV662_01385</name>
</gene>
<keyword evidence="3" id="KW-0067">ATP-binding</keyword>
<name>A0ABU4N8P6_9ACTN</name>
<feature type="domain" description="Toprim" evidence="4">
    <location>
        <begin position="204"/>
        <end position="288"/>
    </location>
</feature>
<dbReference type="RefSeq" id="WP_319061392.1">
    <property type="nucleotide sequence ID" value="NZ_JARAYT010000001.1"/>
</dbReference>
<keyword evidence="2" id="KW-0378">Hydrolase</keyword>
<dbReference type="InterPro" id="IPR045455">
    <property type="entry name" value="NrS-1_pol-like_helicase"/>
</dbReference>
<reference evidence="6 7" key="1">
    <citation type="journal article" date="2023" name="Microb. Genom.">
        <title>Mesoterricola silvestris gen. nov., sp. nov., Mesoterricola sediminis sp. nov., Geothrix oryzae sp. nov., Geothrix edaphica sp. nov., Geothrix rubra sp. nov., and Geothrix limicola sp. nov., six novel members of Acidobacteriota isolated from soils.</title>
        <authorList>
            <person name="Weisberg A.J."/>
            <person name="Pearce E."/>
            <person name="Kramer C.G."/>
            <person name="Chang J.H."/>
            <person name="Clarke C.R."/>
        </authorList>
    </citation>
    <scope>NUCLEOTIDE SEQUENCE [LARGE SCALE GENOMIC DNA]</scope>
    <source>
        <strain evidence="6 7">ID09-01A</strain>
    </source>
</reference>
<dbReference type="SMART" id="SM00885">
    <property type="entry name" value="D5_N"/>
    <property type="match status" value="1"/>
</dbReference>
<feature type="domain" description="SF3 helicase" evidence="5">
    <location>
        <begin position="513"/>
        <end position="672"/>
    </location>
</feature>
<dbReference type="PANTHER" id="PTHR35372">
    <property type="entry name" value="ATP BINDING PROTEIN-RELATED"/>
    <property type="match status" value="1"/>
</dbReference>
<dbReference type="PANTHER" id="PTHR35372:SF2">
    <property type="entry name" value="SF3 HELICASE DOMAIN-CONTAINING PROTEIN"/>
    <property type="match status" value="1"/>
</dbReference>
<evidence type="ECO:0000256" key="3">
    <source>
        <dbReference type="ARBA" id="ARBA00022840"/>
    </source>
</evidence>
<sequence>MQFDDLLGRFAEVSEHDDGGFLAACPAHADSRPSLRIWVGEDRKVRMTCRAGCSTGAVLESITLPWGALFDIEGDVPTIPSAKPAPVGLASIAGLRAWLDTLSMNAATAGYAAERFGLDVDALGELGIKGFVPEVDEGGYMPVSRTFARYPRMVVPLNGFDGVTRGAQGRDLSGQCAGRWISLSNPQGHRWSAHGVFRGGAGYNVWIITEGPGDALTAAALGYDTVAVRGASLVASPDLIKEIADGCQRRLVIVAGDADAAGQRFNRAVAEGLGAHGVKVMALGLPDDASDLTAWREGDPEGFAVAFHSAVKAAAPLPPEDRAGDERAAVSAELAVATGSEVVSADQGTEAARLLAELIARYGSTDAMNAHALVAWTDGRIRYAPGLGFYVWNGTVWERSEVKVRQEIHRMGAALVLAGKLDQARPFLMTREIDALMTELRSVPSVYVAASDFDARPDLLSFANGTVELRTGRLRAHDKRDMLTYSLAINYDADAQCPRWLAFLEEVFPDYPELPDYIQRLFGYGITGRTDEQCFAVLWGKGANGKSVLTETGSAVFSAVAKTTPFATFEEKSSGGIPNDIASLRGARLVMASEGESGKPMSEAVLKRVTGKDMVSARFLRQEFFEFRPAFLLMLATNHKPRFRGQDEGLWRRVKMIPFTRWFAPHERDTDLDKKLLSEAEGIAAWAVRGAMDWYAGGLQDPECITTATLEYRETSDALAGFFPGVLARDDAARIDGAKAFSAYLDWCEAENLPTRERWTRQTFYSAMEERKVVKKRAAKGMVLVGVRLAEGAPAGGPGIFGSD</sequence>
<dbReference type="InterPro" id="IPR006500">
    <property type="entry name" value="Helicase_put_C_phage/plasmid"/>
</dbReference>
<dbReference type="CDD" id="cd00188">
    <property type="entry name" value="TOPRIM"/>
    <property type="match status" value="1"/>
</dbReference>
<evidence type="ECO:0000259" key="5">
    <source>
        <dbReference type="PROSITE" id="PS51206"/>
    </source>
</evidence>
<dbReference type="Pfam" id="PF13155">
    <property type="entry name" value="Toprim_2"/>
    <property type="match status" value="1"/>
</dbReference>
<dbReference type="InterPro" id="IPR014818">
    <property type="entry name" value="Phage/plasmid_primase_P4_C"/>
</dbReference>
<protein>
    <submittedName>
        <fullName evidence="6">Phage/plasmid primase, P4 family</fullName>
    </submittedName>
</protein>
<dbReference type="NCBIfam" id="TIGR01613">
    <property type="entry name" value="primase_Cterm"/>
    <property type="match status" value="1"/>
</dbReference>
<dbReference type="PROSITE" id="PS51206">
    <property type="entry name" value="SF3_HELICASE_1"/>
    <property type="match status" value="1"/>
</dbReference>
<dbReference type="SMART" id="SM00493">
    <property type="entry name" value="TOPRIM"/>
    <property type="match status" value="1"/>
</dbReference>
<dbReference type="SUPFAM" id="SSF56731">
    <property type="entry name" value="DNA primase core"/>
    <property type="match status" value="1"/>
</dbReference>
<dbReference type="InterPro" id="IPR027417">
    <property type="entry name" value="P-loop_NTPase"/>
</dbReference>
<dbReference type="Proteomes" id="UP001271274">
    <property type="component" value="Unassembled WGS sequence"/>
</dbReference>
<evidence type="ECO:0000313" key="7">
    <source>
        <dbReference type="Proteomes" id="UP001271274"/>
    </source>
</evidence>
<dbReference type="InterPro" id="IPR051620">
    <property type="entry name" value="ORF904-like_C"/>
</dbReference>
<dbReference type="Gene3D" id="3.40.50.300">
    <property type="entry name" value="P-loop containing nucleotide triphosphate hydrolases"/>
    <property type="match status" value="1"/>
</dbReference>
<proteinExistence type="predicted"/>
<organism evidence="6 7">
    <name type="scientific">Streptomyces europaeiscabiei</name>
    <dbReference type="NCBI Taxonomy" id="146819"/>
    <lineage>
        <taxon>Bacteria</taxon>
        <taxon>Bacillati</taxon>
        <taxon>Actinomycetota</taxon>
        <taxon>Actinomycetes</taxon>
        <taxon>Kitasatosporales</taxon>
        <taxon>Streptomycetaceae</taxon>
        <taxon>Streptomyces</taxon>
    </lineage>
</organism>
<evidence type="ECO:0000259" key="4">
    <source>
        <dbReference type="PROSITE" id="PS50880"/>
    </source>
</evidence>
<dbReference type="EMBL" id="JARAYU010000001">
    <property type="protein sequence ID" value="MDX3698427.1"/>
    <property type="molecule type" value="Genomic_DNA"/>
</dbReference>
<dbReference type="Gene3D" id="3.40.1360.10">
    <property type="match status" value="1"/>
</dbReference>
<keyword evidence="7" id="KW-1185">Reference proteome</keyword>
<evidence type="ECO:0000256" key="1">
    <source>
        <dbReference type="ARBA" id="ARBA00022741"/>
    </source>
</evidence>
<keyword evidence="1" id="KW-0547">Nucleotide-binding</keyword>
<dbReference type="InterPro" id="IPR006171">
    <property type="entry name" value="TOPRIM_dom"/>
</dbReference>
<comment type="caution">
    <text evidence="6">The sequence shown here is derived from an EMBL/GenBank/DDBJ whole genome shotgun (WGS) entry which is preliminary data.</text>
</comment>
<dbReference type="Pfam" id="PF08706">
    <property type="entry name" value="D5_N"/>
    <property type="match status" value="1"/>
</dbReference>
<dbReference type="Pfam" id="PF19263">
    <property type="entry name" value="DUF5906"/>
    <property type="match status" value="1"/>
</dbReference>
<dbReference type="InterPro" id="IPR014015">
    <property type="entry name" value="Helicase_SF3_DNA-vir"/>
</dbReference>